<accession>A0A3B0WPP5</accession>
<organism evidence="3">
    <name type="scientific">hydrothermal vent metagenome</name>
    <dbReference type="NCBI Taxonomy" id="652676"/>
    <lineage>
        <taxon>unclassified sequences</taxon>
        <taxon>metagenomes</taxon>
        <taxon>ecological metagenomes</taxon>
    </lineage>
</organism>
<protein>
    <submittedName>
        <fullName evidence="3">Deoxyribonuclease YjjV</fullName>
    </submittedName>
</protein>
<evidence type="ECO:0000256" key="2">
    <source>
        <dbReference type="ARBA" id="ARBA00022801"/>
    </source>
</evidence>
<dbReference type="EMBL" id="UOFE01000031">
    <property type="protein sequence ID" value="VAW53032.1"/>
    <property type="molecule type" value="Genomic_DNA"/>
</dbReference>
<dbReference type="NCBIfam" id="TIGR00010">
    <property type="entry name" value="YchF/TatD family DNA exonuclease"/>
    <property type="match status" value="1"/>
</dbReference>
<keyword evidence="2" id="KW-0378">Hydrolase</keyword>
<dbReference type="PANTHER" id="PTHR46124">
    <property type="entry name" value="D-AMINOACYL-TRNA DEACYLASE"/>
    <property type="match status" value="1"/>
</dbReference>
<dbReference type="InterPro" id="IPR032466">
    <property type="entry name" value="Metal_Hydrolase"/>
</dbReference>
<evidence type="ECO:0000313" key="3">
    <source>
        <dbReference type="EMBL" id="VAW53032.1"/>
    </source>
</evidence>
<reference evidence="3" key="1">
    <citation type="submission" date="2018-06" db="EMBL/GenBank/DDBJ databases">
        <authorList>
            <person name="Zhirakovskaya E."/>
        </authorList>
    </citation>
    <scope>NUCLEOTIDE SEQUENCE</scope>
</reference>
<gene>
    <name evidence="3" type="ORF">MNBD_GAMMA05-1943</name>
</gene>
<dbReference type="PANTHER" id="PTHR46124:SF3">
    <property type="entry name" value="HYDROLASE"/>
    <property type="match status" value="1"/>
</dbReference>
<dbReference type="FunFam" id="3.20.20.140:FF:000005">
    <property type="entry name" value="TatD family hydrolase"/>
    <property type="match status" value="1"/>
</dbReference>
<dbReference type="GO" id="GO:0005829">
    <property type="term" value="C:cytosol"/>
    <property type="evidence" value="ECO:0007669"/>
    <property type="project" value="TreeGrafter"/>
</dbReference>
<dbReference type="PIRSF" id="PIRSF005902">
    <property type="entry name" value="DNase_TatD"/>
    <property type="match status" value="1"/>
</dbReference>
<evidence type="ECO:0000256" key="1">
    <source>
        <dbReference type="ARBA" id="ARBA00022723"/>
    </source>
</evidence>
<dbReference type="Gene3D" id="3.20.20.140">
    <property type="entry name" value="Metal-dependent hydrolases"/>
    <property type="match status" value="1"/>
</dbReference>
<dbReference type="InterPro" id="IPR001130">
    <property type="entry name" value="TatD-like"/>
</dbReference>
<dbReference type="GO" id="GO:0046872">
    <property type="term" value="F:metal ion binding"/>
    <property type="evidence" value="ECO:0007669"/>
    <property type="project" value="UniProtKB-KW"/>
</dbReference>
<dbReference type="SUPFAM" id="SSF51556">
    <property type="entry name" value="Metallo-dependent hydrolases"/>
    <property type="match status" value="1"/>
</dbReference>
<dbReference type="Pfam" id="PF01026">
    <property type="entry name" value="TatD_DNase"/>
    <property type="match status" value="1"/>
</dbReference>
<dbReference type="PROSITE" id="PS01137">
    <property type="entry name" value="TATD_1"/>
    <property type="match status" value="1"/>
</dbReference>
<dbReference type="PROSITE" id="PS01091">
    <property type="entry name" value="TATD_3"/>
    <property type="match status" value="1"/>
</dbReference>
<dbReference type="InterPro" id="IPR015991">
    <property type="entry name" value="TatD/YcfH-like"/>
</dbReference>
<dbReference type="GO" id="GO:0016788">
    <property type="term" value="F:hydrolase activity, acting on ester bonds"/>
    <property type="evidence" value="ECO:0007669"/>
    <property type="project" value="InterPro"/>
</dbReference>
<dbReference type="GO" id="GO:0004536">
    <property type="term" value="F:DNA nuclease activity"/>
    <property type="evidence" value="ECO:0007669"/>
    <property type="project" value="InterPro"/>
</dbReference>
<dbReference type="CDD" id="cd01310">
    <property type="entry name" value="TatD_DNAse"/>
    <property type="match status" value="1"/>
</dbReference>
<keyword evidence="1" id="KW-0479">Metal-binding</keyword>
<name>A0A3B0WPP5_9ZZZZ</name>
<sequence>MPNTSSKIQLIDSHCHLDFEIFDSDREQVLQRAKGQHITDIIVPGTESQYWQRISKLCNNKTLHASYGLHPYWISSHSKKDLTKLDHYIEENKPVAVGECGLDFRPQQTGKEVQIEFYEAQLDIAANHQLPVVIHSVKATESIIQAIKKHKDLTGMVHSFSGSLEQAKRLIDLNFYISISGSVTHENAKKMRAVANEIPLTSLLLETDAPDQPDSKNKNNRNEPAYLINTLDTIAELREETREEIAYQTTLNAKQLFSI</sequence>
<proteinExistence type="predicted"/>
<dbReference type="InterPro" id="IPR018228">
    <property type="entry name" value="DNase_TatD-rel_CS"/>
</dbReference>
<dbReference type="AlphaFoldDB" id="A0A3B0WPP5"/>